<sequence>MPEKPPSRLTMSGMIWRANNVLDRALDPKTRGVPRDLFENCKGVILLSSIEAGFTFTGKLGTGIFMAKRRDGSWSVPCAIGLTAVGWGFAIGGSMKESMIFIMDQETLEALAVNNSLKIGAQAEISIIKWGRSYNGGINCSTKGVGGTVSIAFTKGLFGGLTLEGAVMGNRRAENEKFYDTTASVLQIIIDEEITMPQGTKIDEVYRKLDLLKNGASA</sequence>
<evidence type="ECO:0000313" key="4">
    <source>
        <dbReference type="Proteomes" id="UP000198406"/>
    </source>
</evidence>
<evidence type="ECO:0000313" key="3">
    <source>
        <dbReference type="EMBL" id="GAX17018.1"/>
    </source>
</evidence>
<evidence type="ECO:0000256" key="1">
    <source>
        <dbReference type="SAM" id="Phobius"/>
    </source>
</evidence>
<name>A0A1Z5JTA7_FISSO</name>
<dbReference type="PANTHER" id="PTHR15629:SF2">
    <property type="entry name" value="SH3 DOMAIN-CONTAINING YSC84-LIKE PROTEIN 1"/>
    <property type="match status" value="1"/>
</dbReference>
<dbReference type="CDD" id="cd11524">
    <property type="entry name" value="SYLF"/>
    <property type="match status" value="1"/>
</dbReference>
<dbReference type="GO" id="GO:0035091">
    <property type="term" value="F:phosphatidylinositol binding"/>
    <property type="evidence" value="ECO:0007669"/>
    <property type="project" value="TreeGrafter"/>
</dbReference>
<dbReference type="AlphaFoldDB" id="A0A1Z5JTA7"/>
<reference evidence="3 4" key="1">
    <citation type="journal article" date="2015" name="Plant Cell">
        <title>Oil accumulation by the oleaginous diatom Fistulifera solaris as revealed by the genome and transcriptome.</title>
        <authorList>
            <person name="Tanaka T."/>
            <person name="Maeda Y."/>
            <person name="Veluchamy A."/>
            <person name="Tanaka M."/>
            <person name="Abida H."/>
            <person name="Marechal E."/>
            <person name="Bowler C."/>
            <person name="Muto M."/>
            <person name="Sunaga Y."/>
            <person name="Tanaka M."/>
            <person name="Yoshino T."/>
            <person name="Taniguchi T."/>
            <person name="Fukuda Y."/>
            <person name="Nemoto M."/>
            <person name="Matsumoto M."/>
            <person name="Wong P.S."/>
            <person name="Aburatani S."/>
            <person name="Fujibuchi W."/>
        </authorList>
    </citation>
    <scope>NUCLEOTIDE SEQUENCE [LARGE SCALE GENOMIC DNA]</scope>
    <source>
        <strain evidence="3 4">JPCC DA0580</strain>
    </source>
</reference>
<dbReference type="EMBL" id="BDSP01000111">
    <property type="protein sequence ID" value="GAX17018.1"/>
    <property type="molecule type" value="Genomic_DNA"/>
</dbReference>
<organism evidence="3 4">
    <name type="scientific">Fistulifera solaris</name>
    <name type="common">Oleaginous diatom</name>
    <dbReference type="NCBI Taxonomy" id="1519565"/>
    <lineage>
        <taxon>Eukaryota</taxon>
        <taxon>Sar</taxon>
        <taxon>Stramenopiles</taxon>
        <taxon>Ochrophyta</taxon>
        <taxon>Bacillariophyta</taxon>
        <taxon>Bacillariophyceae</taxon>
        <taxon>Bacillariophycidae</taxon>
        <taxon>Naviculales</taxon>
        <taxon>Naviculaceae</taxon>
        <taxon>Fistulifera</taxon>
    </lineage>
</organism>
<keyword evidence="4" id="KW-1185">Reference proteome</keyword>
<dbReference type="InParanoid" id="A0A1Z5JTA7"/>
<comment type="caution">
    <text evidence="3">The sequence shown here is derived from an EMBL/GenBank/DDBJ whole genome shotgun (WGS) entry which is preliminary data.</text>
</comment>
<protein>
    <recommendedName>
        <fullName evidence="2">Ysc84 actin-binding domain-containing protein</fullName>
    </recommendedName>
</protein>
<keyword evidence="1" id="KW-0812">Transmembrane</keyword>
<proteinExistence type="predicted"/>
<dbReference type="PANTHER" id="PTHR15629">
    <property type="entry name" value="SH3YL1 PROTEIN"/>
    <property type="match status" value="1"/>
</dbReference>
<gene>
    <name evidence="3" type="ORF">FisN_5Hu402</name>
</gene>
<dbReference type="Pfam" id="PF04366">
    <property type="entry name" value="Ysc84"/>
    <property type="match status" value="1"/>
</dbReference>
<dbReference type="OrthoDB" id="44481at2759"/>
<dbReference type="InterPro" id="IPR007461">
    <property type="entry name" value="Ysc84_actin-binding"/>
</dbReference>
<accession>A0A1Z5JTA7</accession>
<evidence type="ECO:0000259" key="2">
    <source>
        <dbReference type="Pfam" id="PF04366"/>
    </source>
</evidence>
<dbReference type="InterPro" id="IPR051702">
    <property type="entry name" value="SH3_domain_YSC84-like"/>
</dbReference>
<keyword evidence="1" id="KW-1133">Transmembrane helix</keyword>
<dbReference type="Proteomes" id="UP000198406">
    <property type="component" value="Unassembled WGS sequence"/>
</dbReference>
<keyword evidence="1" id="KW-0472">Membrane</keyword>
<feature type="domain" description="Ysc84 actin-binding" evidence="2">
    <location>
        <begin position="84"/>
        <end position="199"/>
    </location>
</feature>
<feature type="transmembrane region" description="Helical" evidence="1">
    <location>
        <begin position="74"/>
        <end position="93"/>
    </location>
</feature>